<evidence type="ECO:0000313" key="1">
    <source>
        <dbReference type="EMBL" id="EKC65652.1"/>
    </source>
</evidence>
<comment type="caution">
    <text evidence="1">The sequence shown here is derived from an EMBL/GenBank/DDBJ whole genome shotgun (WGS) entry which is preliminary data.</text>
</comment>
<dbReference type="InterPro" id="IPR011990">
    <property type="entry name" value="TPR-like_helical_dom_sf"/>
</dbReference>
<dbReference type="EMBL" id="AJWZ01004364">
    <property type="protein sequence ID" value="EKC65652.1"/>
    <property type="molecule type" value="Genomic_DNA"/>
</dbReference>
<dbReference type="Gene3D" id="1.25.40.390">
    <property type="match status" value="1"/>
</dbReference>
<name>K1SYH9_9ZZZZ</name>
<proteinExistence type="predicted"/>
<reference evidence="1" key="1">
    <citation type="journal article" date="2013" name="Environ. Microbiol.">
        <title>Microbiota from the distal guts of lean and obese adolescents exhibit partial functional redundancy besides clear differences in community structure.</title>
        <authorList>
            <person name="Ferrer M."/>
            <person name="Ruiz A."/>
            <person name="Lanza F."/>
            <person name="Haange S.B."/>
            <person name="Oberbach A."/>
            <person name="Till H."/>
            <person name="Bargiela R."/>
            <person name="Campoy C."/>
            <person name="Segura M.T."/>
            <person name="Richter M."/>
            <person name="von Bergen M."/>
            <person name="Seifert J."/>
            <person name="Suarez A."/>
        </authorList>
    </citation>
    <scope>NUCLEOTIDE SEQUENCE</scope>
</reference>
<dbReference type="AlphaFoldDB" id="K1SYH9"/>
<protein>
    <submittedName>
        <fullName evidence="1">RagB/SusD domain protein</fullName>
    </submittedName>
</protein>
<accession>K1SYH9</accession>
<feature type="non-terminal residue" evidence="1">
    <location>
        <position position="252"/>
    </location>
</feature>
<gene>
    <name evidence="1" type="ORF">OBE_06348</name>
</gene>
<organism evidence="1">
    <name type="scientific">human gut metagenome</name>
    <dbReference type="NCBI Taxonomy" id="408170"/>
    <lineage>
        <taxon>unclassified sequences</taxon>
        <taxon>metagenomes</taxon>
        <taxon>organismal metagenomes</taxon>
    </lineage>
</organism>
<dbReference type="SUPFAM" id="SSF48452">
    <property type="entry name" value="TPR-like"/>
    <property type="match status" value="1"/>
</dbReference>
<feature type="non-terminal residue" evidence="1">
    <location>
        <position position="1"/>
    </location>
</feature>
<sequence length="252" mass="28296">TWDQILADFDNAARLLNTTSLKEGYANKYVALAFKSEAMLYAGCVAKYNETVSGRLTGLGEKTGVRVIGFDAGTWEAASKRYFREAYKAAREVMTEGGYSLYKKKWAAGDPEAQYQNMVEMFSDLSSPENILVKQYSYPTMTHGLDAYSSPYIFRSPLSAGTCPTLDFLELFDGFDRYDDGTVRVTDGVSNAQGNYLLYDSPMDFFKNAEPRLRAYVIFPGDQFKSQEIEVRAGVYTGSTPIKPFFSDYSYN</sequence>